<keyword evidence="7" id="KW-0788">Thiol protease</keyword>
<feature type="compositionally biased region" description="Low complexity" evidence="8">
    <location>
        <begin position="624"/>
        <end position="636"/>
    </location>
</feature>
<feature type="compositionally biased region" description="Basic residues" evidence="8">
    <location>
        <begin position="1020"/>
        <end position="1031"/>
    </location>
</feature>
<dbReference type="InterPro" id="IPR038765">
    <property type="entry name" value="Papain-like_cys_pep_sf"/>
</dbReference>
<dbReference type="PANTHER" id="PTHR24006:SF727">
    <property type="entry name" value="UBIQUITIN CARBOXYL-TERMINAL HYDROLASE 42"/>
    <property type="match status" value="1"/>
</dbReference>
<sequence>MTIVDKASEKSDFESAQCKRSSSLTLVSSGGVDDGSSSWSVDSSTAELSRTMATCVAPSLEVAVYGGTTALPAERPNEQVAMSCSDGITLPQKILFPSERLSLKWTQVHRIGAGLQNLGNTCFLNSALQCLSYTAPLANYMLSREHSKTCHEPGFCMLCTMQNHIIQVFANSGNAIKPLGVLHELKRIAKHFRCGNQEDAHEFLRYTVDAMQKSCLPTNKLDRQTQSTTLIHQIFGGYLRSRVKCMNCKAVSDTFDPYLDIALEIKNASTITKALEQFVKAEQLDWENAYKCSTCKEMVQASKRLSIHRNSNVLTISLKRFANFNGGKISKDVKYSEYLDLRPYMSQSHGEPQIYGLYAVLVHSGFSCYAGHYYCYVKASNGQWYQMNDSSVTPTDIRSVLNQQAYLLFYIKQGSTDLKNGDFNQGFTPGHSSPRPVVTAKLNGHSYTSSTIIGPQLPPHMSKNNSYVNGNGSSKEYNSGSKPSSSDISSVSKATSNVSYSSTSSSASHQTVQPTAIPEPQKRLKMSFIVRGGKVVRCNRTPSTPSSSSSSSASYSHPQSSSSTSKFQRSKQVNGTSSYRSATFLVPYDEESSEESDQESRVLDNGTAKPSAVAKAASGNGGMHSPLSHSSSSHLPETNGSNSFSDSHVGTNGSGHGPLNGHHKVNGFKHSDKASDSPASESSISDTNSLDSQSVSSSKSEGLLSPSDSTERAKPLTDPLTQHVSHPAPTPGTDTQVLAKPVEVTPSTQATLIEASSQMKATTESTLSNHSLTHQASDELTSPNTMETETVKDAISKEDVEMCQSGKPSSREGKRLSEHQEHDRDSNQPHVSTATKDRDRDKECHRNYRELKDRSRERHGHGHRPEREYYPHRERSRSRHRDKEAARSWDKYSYHRRDRPYKRAREEWSRDWERDRRYQTSHCSSSHYYREPGWRRAREDSRDRLHYNGEQSSNRAKPSSPRSSSSLPRHGTTKCSLSGEDSTSEECRAKKVKKSKKKNKDRHRSSERDVSDKNQDSSSCRHKKKKKKKRRHESEDRSHRERQSTLTLDKHDWKGRNGEERRNRKCHRSSDQDGSPHRSKLSCTEDHRQLNGHSGNGVNHYKGYVQGFYHKELGAQIKYGDLKHTSSNNSGKILLCAGDTGETGPVPCRYLGSLRIMENSTLSKYCKGALFNEDILYFFATKML</sequence>
<name>A0A9D3NQL9_9TELE</name>
<dbReference type="GO" id="GO:0005634">
    <property type="term" value="C:nucleus"/>
    <property type="evidence" value="ECO:0007669"/>
    <property type="project" value="TreeGrafter"/>
</dbReference>
<dbReference type="GO" id="GO:0004843">
    <property type="term" value="F:cysteine-type deubiquitinase activity"/>
    <property type="evidence" value="ECO:0007669"/>
    <property type="project" value="UniProtKB-EC"/>
</dbReference>
<evidence type="ECO:0000313" key="10">
    <source>
        <dbReference type="EMBL" id="KAG7325217.1"/>
    </source>
</evidence>
<feature type="compositionally biased region" description="Low complexity" evidence="8">
    <location>
        <begin position="952"/>
        <end position="969"/>
    </location>
</feature>
<feature type="compositionally biased region" description="Polar residues" evidence="8">
    <location>
        <begin position="638"/>
        <end position="651"/>
    </location>
</feature>
<dbReference type="OrthoDB" id="420187at2759"/>
<feature type="compositionally biased region" description="Basic and acidic residues" evidence="8">
    <location>
        <begin position="789"/>
        <end position="800"/>
    </location>
</feature>
<dbReference type="GO" id="GO:0005829">
    <property type="term" value="C:cytosol"/>
    <property type="evidence" value="ECO:0007669"/>
    <property type="project" value="TreeGrafter"/>
</dbReference>
<dbReference type="SUPFAM" id="SSF54001">
    <property type="entry name" value="Cysteine proteinases"/>
    <property type="match status" value="1"/>
</dbReference>
<dbReference type="InterPro" id="IPR001394">
    <property type="entry name" value="Peptidase_C19_UCH"/>
</dbReference>
<dbReference type="Gene3D" id="3.90.70.10">
    <property type="entry name" value="Cysteine proteinases"/>
    <property type="match status" value="1"/>
</dbReference>
<keyword evidence="3" id="KW-0597">Phosphoprotein</keyword>
<feature type="compositionally biased region" description="Basic and acidic residues" evidence="8">
    <location>
        <begin position="1032"/>
        <end position="1076"/>
    </location>
</feature>
<evidence type="ECO:0000256" key="3">
    <source>
        <dbReference type="ARBA" id="ARBA00022553"/>
    </source>
</evidence>
<feature type="compositionally biased region" description="Low complexity" evidence="8">
    <location>
        <begin position="541"/>
        <end position="565"/>
    </location>
</feature>
<feature type="compositionally biased region" description="Basic and acidic residues" evidence="8">
    <location>
        <begin position="881"/>
        <end position="918"/>
    </location>
</feature>
<protein>
    <recommendedName>
        <fullName evidence="2">ubiquitinyl hydrolase 1</fullName>
        <ecNumber evidence="2">3.4.19.12</ecNumber>
    </recommendedName>
</protein>
<accession>A0A9D3NQL9</accession>
<evidence type="ECO:0000313" key="11">
    <source>
        <dbReference type="Proteomes" id="UP000824219"/>
    </source>
</evidence>
<feature type="compositionally biased region" description="Low complexity" evidence="8">
    <location>
        <begin position="479"/>
        <end position="508"/>
    </location>
</feature>
<evidence type="ECO:0000256" key="7">
    <source>
        <dbReference type="ARBA" id="ARBA00022807"/>
    </source>
</evidence>
<gene>
    <name evidence="10" type="ORF">KOW79_011533</name>
</gene>
<feature type="region of interest" description="Disordered" evidence="8">
    <location>
        <begin position="449"/>
        <end position="1082"/>
    </location>
</feature>
<feature type="compositionally biased region" description="Basic and acidic residues" evidence="8">
    <location>
        <begin position="835"/>
        <end position="856"/>
    </location>
</feature>
<feature type="compositionally biased region" description="Low complexity" evidence="8">
    <location>
        <begin position="676"/>
        <end position="708"/>
    </location>
</feature>
<dbReference type="InterPro" id="IPR018200">
    <property type="entry name" value="USP_CS"/>
</dbReference>
<dbReference type="GO" id="GO:0016579">
    <property type="term" value="P:protein deubiquitination"/>
    <property type="evidence" value="ECO:0007669"/>
    <property type="project" value="InterPro"/>
</dbReference>
<dbReference type="EMBL" id="JAHKSW010000013">
    <property type="protein sequence ID" value="KAG7325217.1"/>
    <property type="molecule type" value="Genomic_DNA"/>
</dbReference>
<dbReference type="GO" id="GO:0042981">
    <property type="term" value="P:regulation of apoptotic process"/>
    <property type="evidence" value="ECO:0007669"/>
    <property type="project" value="TreeGrafter"/>
</dbReference>
<feature type="compositionally biased region" description="Acidic residues" evidence="8">
    <location>
        <begin position="588"/>
        <end position="597"/>
    </location>
</feature>
<feature type="compositionally biased region" description="Basic and acidic residues" evidence="8">
    <location>
        <begin position="863"/>
        <end position="873"/>
    </location>
</feature>
<dbReference type="PROSITE" id="PS50235">
    <property type="entry name" value="USP_3"/>
    <property type="match status" value="1"/>
</dbReference>
<evidence type="ECO:0000256" key="8">
    <source>
        <dbReference type="SAM" id="MobiDB-lite"/>
    </source>
</evidence>
<evidence type="ECO:0000256" key="1">
    <source>
        <dbReference type="ARBA" id="ARBA00000707"/>
    </source>
</evidence>
<proteinExistence type="predicted"/>
<dbReference type="EC" id="3.4.19.12" evidence="2"/>
<comment type="catalytic activity">
    <reaction evidence="1">
        <text>Thiol-dependent hydrolysis of ester, thioester, amide, peptide and isopeptide bonds formed by the C-terminal Gly of ubiquitin (a 76-residue protein attached to proteins as an intracellular targeting signal).</text>
        <dbReference type="EC" id="3.4.19.12"/>
    </reaction>
</comment>
<dbReference type="InterPro" id="IPR028889">
    <property type="entry name" value="USP"/>
</dbReference>
<dbReference type="PROSITE" id="PS00972">
    <property type="entry name" value="USP_1"/>
    <property type="match status" value="1"/>
</dbReference>
<dbReference type="PROSITE" id="PS00973">
    <property type="entry name" value="USP_2"/>
    <property type="match status" value="1"/>
</dbReference>
<feature type="compositionally biased region" description="Basic and acidic residues" evidence="8">
    <location>
        <begin position="1004"/>
        <end position="1015"/>
    </location>
</feature>
<evidence type="ECO:0000256" key="4">
    <source>
        <dbReference type="ARBA" id="ARBA00022670"/>
    </source>
</evidence>
<feature type="compositionally biased region" description="Polar residues" evidence="8">
    <location>
        <begin position="566"/>
        <end position="581"/>
    </location>
</feature>
<feature type="domain" description="USP" evidence="9">
    <location>
        <begin position="113"/>
        <end position="413"/>
    </location>
</feature>
<evidence type="ECO:0000256" key="6">
    <source>
        <dbReference type="ARBA" id="ARBA00022801"/>
    </source>
</evidence>
<feature type="compositionally biased region" description="Basic and acidic residues" evidence="8">
    <location>
        <begin position="809"/>
        <end position="827"/>
    </location>
</feature>
<feature type="compositionally biased region" description="Basic and acidic residues" evidence="8">
    <location>
        <begin position="928"/>
        <end position="947"/>
    </location>
</feature>
<evidence type="ECO:0000256" key="5">
    <source>
        <dbReference type="ARBA" id="ARBA00022786"/>
    </source>
</evidence>
<reference evidence="10 11" key="1">
    <citation type="submission" date="2021-06" db="EMBL/GenBank/DDBJ databases">
        <title>Chromosome-level genome assembly of the red-tail catfish (Hemibagrus wyckioides).</title>
        <authorList>
            <person name="Shao F."/>
        </authorList>
    </citation>
    <scope>NUCLEOTIDE SEQUENCE [LARGE SCALE GENOMIC DNA]</scope>
    <source>
        <strain evidence="10">EC202008001</strain>
        <tissue evidence="10">Blood</tissue>
    </source>
</reference>
<keyword evidence="11" id="KW-1185">Reference proteome</keyword>
<dbReference type="Proteomes" id="UP000824219">
    <property type="component" value="Linkage Group LG13"/>
</dbReference>
<evidence type="ECO:0000259" key="9">
    <source>
        <dbReference type="PROSITE" id="PS50235"/>
    </source>
</evidence>
<comment type="caution">
    <text evidence="10">The sequence shown here is derived from an EMBL/GenBank/DDBJ whole genome shotgun (WGS) entry which is preliminary data.</text>
</comment>
<feature type="compositionally biased region" description="Polar residues" evidence="8">
    <location>
        <begin position="462"/>
        <end position="478"/>
    </location>
</feature>
<keyword evidence="5" id="KW-0833">Ubl conjugation pathway</keyword>
<dbReference type="AlphaFoldDB" id="A0A9D3NQL9"/>
<dbReference type="GO" id="GO:0006508">
    <property type="term" value="P:proteolysis"/>
    <property type="evidence" value="ECO:0007669"/>
    <property type="project" value="UniProtKB-KW"/>
</dbReference>
<feature type="compositionally biased region" description="Polar residues" evidence="8">
    <location>
        <begin position="745"/>
        <end position="788"/>
    </location>
</feature>
<dbReference type="InterPro" id="IPR050164">
    <property type="entry name" value="Peptidase_C19"/>
</dbReference>
<keyword evidence="6" id="KW-0378">Hydrolase</keyword>
<feature type="compositionally biased region" description="Basic residues" evidence="8">
    <location>
        <begin position="990"/>
        <end position="1003"/>
    </location>
</feature>
<evidence type="ECO:0000256" key="2">
    <source>
        <dbReference type="ARBA" id="ARBA00012759"/>
    </source>
</evidence>
<keyword evidence="4" id="KW-0645">Protease</keyword>
<dbReference type="FunFam" id="3.90.70.10:FF:000016">
    <property type="entry name" value="Ubiquitin carboxyl-terminal hydrolase 36"/>
    <property type="match status" value="1"/>
</dbReference>
<dbReference type="PANTHER" id="PTHR24006">
    <property type="entry name" value="UBIQUITIN CARBOXYL-TERMINAL HYDROLASE"/>
    <property type="match status" value="1"/>
</dbReference>
<dbReference type="CDD" id="cd02661">
    <property type="entry name" value="Peptidase_C19E"/>
    <property type="match status" value="1"/>
</dbReference>
<dbReference type="Pfam" id="PF00443">
    <property type="entry name" value="UCH"/>
    <property type="match status" value="1"/>
</dbReference>
<organism evidence="10 11">
    <name type="scientific">Hemibagrus wyckioides</name>
    <dbReference type="NCBI Taxonomy" id="337641"/>
    <lineage>
        <taxon>Eukaryota</taxon>
        <taxon>Metazoa</taxon>
        <taxon>Chordata</taxon>
        <taxon>Craniata</taxon>
        <taxon>Vertebrata</taxon>
        <taxon>Euteleostomi</taxon>
        <taxon>Actinopterygii</taxon>
        <taxon>Neopterygii</taxon>
        <taxon>Teleostei</taxon>
        <taxon>Ostariophysi</taxon>
        <taxon>Siluriformes</taxon>
        <taxon>Bagridae</taxon>
        <taxon>Hemibagrus</taxon>
    </lineage>
</organism>